<dbReference type="GO" id="GO:0051015">
    <property type="term" value="F:actin filament binding"/>
    <property type="evidence" value="ECO:0007669"/>
    <property type="project" value="TreeGrafter"/>
</dbReference>
<gene>
    <name evidence="4" type="ORF">AKO1_007312</name>
</gene>
<feature type="repeat" description="WD" evidence="3">
    <location>
        <begin position="320"/>
        <end position="361"/>
    </location>
</feature>
<sequence>MSITNIFTFAGGPNTERGIPTSLSVGPAKSGSQLAYGCGTNVNFRDVNNPLFLDTYTNHQYKVLAASVSPSGFYVCSGDEGGFVKVWATNNAGKTSKVELQPLSRSVRDIAWTGDSQRIVVVGEGKGVFGYAFAYDTGSSVGEISGHSKQLLTCGLKTDKPFRLATGGEDTQVNFFAGPGFGAFKFQHSVKDHTKFINCIRYSPDNLRFVAVSSDKTISIFDGKTGEKQGVFDSAGAHTGSIYSVAWSPDNKTIATASGDKTVKIWDADSKTLLNTIKLGDDVRDQQVGIVFVNDVIVSLSLSGDLNLLKVDQPQPTKVLHAHNEKIYSVAYDKTTDTIYSSGSQGTVIAWEYGVGSKARLSGKKGHTSAVSNIAVVGRTLLTASVDNQVKFTPLDGDFNYTQEDCLTLSGSPSDIAVSTNTPGLVLIATHKGITVIQDQQIKSEIDLGFQPGSISLSPDDKEIAVAHDRKVKLYAFDGVAVGAILATLEEHRNRVGRVRYSPDGLNLATSDKEIFVWDRATKTVKYNNLVYHTASVTDMTWNQSGDYLATGAIDKDVIVWDLKNGKRAQVNAHGQGVTGLTFAHEDTLVSVGNDFSVKTWQYKF</sequence>
<dbReference type="FunFam" id="2.130.10.10:FF:000102">
    <property type="entry name" value="Actin-interacting protein 1"/>
    <property type="match status" value="1"/>
</dbReference>
<dbReference type="SUPFAM" id="SSF50978">
    <property type="entry name" value="WD40 repeat-like"/>
    <property type="match status" value="2"/>
</dbReference>
<evidence type="ECO:0000313" key="4">
    <source>
        <dbReference type="EMBL" id="KAL0479996.1"/>
    </source>
</evidence>
<protein>
    <submittedName>
        <fullName evidence="4">Actin interacting protein with WD40 repeats</fullName>
    </submittedName>
</protein>
<dbReference type="PANTHER" id="PTHR19856:SF0">
    <property type="entry name" value="WD REPEAT-CONTAINING PROTEIN 1"/>
    <property type="match status" value="1"/>
</dbReference>
<accession>A0AAW2YRC0</accession>
<dbReference type="PRINTS" id="PR00320">
    <property type="entry name" value="GPROTEINBRPT"/>
</dbReference>
<feature type="repeat" description="WD" evidence="3">
    <location>
        <begin position="489"/>
        <end position="519"/>
    </location>
</feature>
<dbReference type="PANTHER" id="PTHR19856">
    <property type="entry name" value="WD-REPEATCONTAINING PROTEIN WDR1"/>
    <property type="match status" value="1"/>
</dbReference>
<dbReference type="PROSITE" id="PS00678">
    <property type="entry name" value="WD_REPEATS_1"/>
    <property type="match status" value="2"/>
</dbReference>
<dbReference type="Pfam" id="PF00400">
    <property type="entry name" value="WD40"/>
    <property type="match status" value="6"/>
</dbReference>
<feature type="repeat" description="WD" evidence="3">
    <location>
        <begin position="56"/>
        <end position="97"/>
    </location>
</feature>
<evidence type="ECO:0000256" key="3">
    <source>
        <dbReference type="PROSITE-ProRule" id="PRU00221"/>
    </source>
</evidence>
<dbReference type="InterPro" id="IPR036322">
    <property type="entry name" value="WD40_repeat_dom_sf"/>
</dbReference>
<keyword evidence="1 3" id="KW-0853">WD repeat</keyword>
<reference evidence="4 5" key="1">
    <citation type="submission" date="2024-03" db="EMBL/GenBank/DDBJ databases">
        <title>The Acrasis kona genome and developmental transcriptomes reveal deep origins of eukaryotic multicellular pathways.</title>
        <authorList>
            <person name="Sheikh S."/>
            <person name="Fu C.-J."/>
            <person name="Brown M.W."/>
            <person name="Baldauf S.L."/>
        </authorList>
    </citation>
    <scope>NUCLEOTIDE SEQUENCE [LARGE SCALE GENOMIC DNA]</scope>
    <source>
        <strain evidence="4 5">ATCC MYA-3509</strain>
    </source>
</reference>
<dbReference type="InterPro" id="IPR020472">
    <property type="entry name" value="WD40_PAC1"/>
</dbReference>
<dbReference type="GO" id="GO:0030042">
    <property type="term" value="P:actin filament depolymerization"/>
    <property type="evidence" value="ECO:0007669"/>
    <property type="project" value="TreeGrafter"/>
</dbReference>
<feature type="repeat" description="WD" evidence="3">
    <location>
        <begin position="530"/>
        <end position="571"/>
    </location>
</feature>
<dbReference type="GO" id="GO:0030864">
    <property type="term" value="C:cortical actin cytoskeleton"/>
    <property type="evidence" value="ECO:0007669"/>
    <property type="project" value="TreeGrafter"/>
</dbReference>
<evidence type="ECO:0000313" key="5">
    <source>
        <dbReference type="Proteomes" id="UP001431209"/>
    </source>
</evidence>
<dbReference type="SMART" id="SM00320">
    <property type="entry name" value="WD40"/>
    <property type="match status" value="11"/>
</dbReference>
<organism evidence="4 5">
    <name type="scientific">Acrasis kona</name>
    <dbReference type="NCBI Taxonomy" id="1008807"/>
    <lineage>
        <taxon>Eukaryota</taxon>
        <taxon>Discoba</taxon>
        <taxon>Heterolobosea</taxon>
        <taxon>Tetramitia</taxon>
        <taxon>Eutetramitia</taxon>
        <taxon>Acrasidae</taxon>
        <taxon>Acrasis</taxon>
    </lineage>
</organism>
<name>A0AAW2YRC0_9EUKA</name>
<feature type="repeat" description="WD" evidence="3">
    <location>
        <begin position="190"/>
        <end position="231"/>
    </location>
</feature>
<comment type="caution">
    <text evidence="4">The sequence shown here is derived from an EMBL/GenBank/DDBJ whole genome shotgun (WGS) entry which is preliminary data.</text>
</comment>
<dbReference type="EMBL" id="JAOPGA020000617">
    <property type="protein sequence ID" value="KAL0479996.1"/>
    <property type="molecule type" value="Genomic_DNA"/>
</dbReference>
<dbReference type="PROSITE" id="PS50294">
    <property type="entry name" value="WD_REPEATS_REGION"/>
    <property type="match status" value="3"/>
</dbReference>
<dbReference type="PROSITE" id="PS50082">
    <property type="entry name" value="WD_REPEATS_2"/>
    <property type="match status" value="7"/>
</dbReference>
<keyword evidence="2" id="KW-0677">Repeat</keyword>
<feature type="repeat" description="WD" evidence="3">
    <location>
        <begin position="571"/>
        <end position="605"/>
    </location>
</feature>
<dbReference type="Proteomes" id="UP001431209">
    <property type="component" value="Unassembled WGS sequence"/>
</dbReference>
<dbReference type="InterPro" id="IPR015943">
    <property type="entry name" value="WD40/YVTN_repeat-like_dom_sf"/>
</dbReference>
<keyword evidence="5" id="KW-1185">Reference proteome</keyword>
<evidence type="ECO:0000256" key="2">
    <source>
        <dbReference type="ARBA" id="ARBA00022737"/>
    </source>
</evidence>
<dbReference type="InterPro" id="IPR001680">
    <property type="entry name" value="WD40_rpt"/>
</dbReference>
<dbReference type="CDD" id="cd00200">
    <property type="entry name" value="WD40"/>
    <property type="match status" value="1"/>
</dbReference>
<dbReference type="AlphaFoldDB" id="A0AAW2YRC0"/>
<proteinExistence type="predicted"/>
<dbReference type="Gene3D" id="2.130.10.10">
    <property type="entry name" value="YVTN repeat-like/Quinoprotein amine dehydrogenase"/>
    <property type="match status" value="2"/>
</dbReference>
<feature type="repeat" description="WD" evidence="3">
    <location>
        <begin position="235"/>
        <end position="276"/>
    </location>
</feature>
<evidence type="ECO:0000256" key="1">
    <source>
        <dbReference type="ARBA" id="ARBA00022574"/>
    </source>
</evidence>
<dbReference type="InterPro" id="IPR019775">
    <property type="entry name" value="WD40_repeat_CS"/>
</dbReference>